<dbReference type="EMBL" id="CM017692">
    <property type="protein sequence ID" value="TYH20455.1"/>
    <property type="molecule type" value="Genomic_DNA"/>
</dbReference>
<organism evidence="1 2">
    <name type="scientific">Gossypium darwinii</name>
    <name type="common">Darwin's cotton</name>
    <name type="synonym">Gossypium barbadense var. darwinii</name>
    <dbReference type="NCBI Taxonomy" id="34276"/>
    <lineage>
        <taxon>Eukaryota</taxon>
        <taxon>Viridiplantae</taxon>
        <taxon>Streptophyta</taxon>
        <taxon>Embryophyta</taxon>
        <taxon>Tracheophyta</taxon>
        <taxon>Spermatophyta</taxon>
        <taxon>Magnoliopsida</taxon>
        <taxon>eudicotyledons</taxon>
        <taxon>Gunneridae</taxon>
        <taxon>Pentapetalae</taxon>
        <taxon>rosids</taxon>
        <taxon>malvids</taxon>
        <taxon>Malvales</taxon>
        <taxon>Malvaceae</taxon>
        <taxon>Malvoideae</taxon>
        <taxon>Gossypium</taxon>
    </lineage>
</organism>
<gene>
    <name evidence="1" type="ORF">ES288_A05G430900v1</name>
</gene>
<reference evidence="1 2" key="1">
    <citation type="submission" date="2019-06" db="EMBL/GenBank/DDBJ databases">
        <title>WGS assembly of Gossypium darwinii.</title>
        <authorList>
            <person name="Chen Z.J."/>
            <person name="Sreedasyam A."/>
            <person name="Ando A."/>
            <person name="Song Q."/>
            <person name="De L."/>
            <person name="Hulse-Kemp A."/>
            <person name="Ding M."/>
            <person name="Ye W."/>
            <person name="Kirkbride R."/>
            <person name="Jenkins J."/>
            <person name="Plott C."/>
            <person name="Lovell J."/>
            <person name="Lin Y.-M."/>
            <person name="Vaughn R."/>
            <person name="Liu B."/>
            <person name="Li W."/>
            <person name="Simpson S."/>
            <person name="Scheffler B."/>
            <person name="Saski C."/>
            <person name="Grover C."/>
            <person name="Hu G."/>
            <person name="Conover J."/>
            <person name="Carlson J."/>
            <person name="Shu S."/>
            <person name="Boston L."/>
            <person name="Williams M."/>
            <person name="Peterson D."/>
            <person name="Mcgee K."/>
            <person name="Jones D."/>
            <person name="Wendel J."/>
            <person name="Stelly D."/>
            <person name="Grimwood J."/>
            <person name="Schmutz J."/>
        </authorList>
    </citation>
    <scope>NUCLEOTIDE SEQUENCE [LARGE SCALE GENOMIC DNA]</scope>
    <source>
        <strain evidence="1">1808015.09</strain>
    </source>
</reference>
<proteinExistence type="predicted"/>
<keyword evidence="2" id="KW-1185">Reference proteome</keyword>
<evidence type="ECO:0000313" key="2">
    <source>
        <dbReference type="Proteomes" id="UP000323506"/>
    </source>
</evidence>
<dbReference type="Proteomes" id="UP000323506">
    <property type="component" value="Chromosome A05"/>
</dbReference>
<dbReference type="AlphaFoldDB" id="A0A5D2GQK8"/>
<protein>
    <submittedName>
        <fullName evidence="1">Uncharacterized protein</fullName>
    </submittedName>
</protein>
<sequence length="82" mass="9529">MFFGIGHYQRKRELSIKHQPSQLAEGEKFMICQCFSWCQQQRHHDQSSSDKICLANTVFVTHGESKLNLFLGLAQLKFQPIC</sequence>
<accession>A0A5D2GQK8</accession>
<evidence type="ECO:0000313" key="1">
    <source>
        <dbReference type="EMBL" id="TYH20455.1"/>
    </source>
</evidence>
<name>A0A5D2GQK8_GOSDA</name>